<evidence type="ECO:0000313" key="4">
    <source>
        <dbReference type="EMBL" id="JAC03054.1"/>
    </source>
</evidence>
<evidence type="ECO:0000256" key="1">
    <source>
        <dbReference type="PROSITE-ProRule" id="PRU01263"/>
    </source>
</evidence>
<organism evidence="4">
    <name type="scientific">Ceratitis capitata</name>
    <name type="common">Mediterranean fruit fly</name>
    <name type="synonym">Tephritis capitata</name>
    <dbReference type="NCBI Taxonomy" id="7213"/>
    <lineage>
        <taxon>Eukaryota</taxon>
        <taxon>Metazoa</taxon>
        <taxon>Ecdysozoa</taxon>
        <taxon>Arthropoda</taxon>
        <taxon>Hexapoda</taxon>
        <taxon>Insecta</taxon>
        <taxon>Pterygota</taxon>
        <taxon>Neoptera</taxon>
        <taxon>Endopterygota</taxon>
        <taxon>Diptera</taxon>
        <taxon>Brachycera</taxon>
        <taxon>Muscomorpha</taxon>
        <taxon>Tephritoidea</taxon>
        <taxon>Tephritidae</taxon>
        <taxon>Ceratitis</taxon>
        <taxon>Ceratitis</taxon>
    </lineage>
</organism>
<reference evidence="4" key="1">
    <citation type="submission" date="2013-07" db="EMBL/GenBank/DDBJ databases">
        <authorList>
            <person name="Geib S."/>
        </authorList>
    </citation>
    <scope>NUCLEOTIDE SEQUENCE</scope>
</reference>
<protein>
    <recommendedName>
        <fullName evidence="3">ZAD domain-containing protein</fullName>
    </recommendedName>
</protein>
<dbReference type="Pfam" id="PF07776">
    <property type="entry name" value="zf-AD"/>
    <property type="match status" value="1"/>
</dbReference>
<feature type="binding site" evidence="1">
    <location>
        <position position="7"/>
    </location>
    <ligand>
        <name>Zn(2+)</name>
        <dbReference type="ChEBI" id="CHEBI:29105"/>
    </ligand>
</feature>
<dbReference type="SUPFAM" id="SSF57716">
    <property type="entry name" value="Glucocorticoid receptor-like (DNA-binding domain)"/>
    <property type="match status" value="1"/>
</dbReference>
<dbReference type="GO" id="GO:0005634">
    <property type="term" value="C:nucleus"/>
    <property type="evidence" value="ECO:0007669"/>
    <property type="project" value="InterPro"/>
</dbReference>
<reference evidence="4" key="2">
    <citation type="journal article" date="2014" name="BMC Genomics">
        <title>A genomic perspective to assessing quality of mass-reared SIT flies used in Mediterranean fruit fly (Ceratitis capitata) eradication in California.</title>
        <authorList>
            <person name="Calla B."/>
            <person name="Hall B."/>
            <person name="Hou S."/>
            <person name="Geib S.M."/>
        </authorList>
    </citation>
    <scope>NUCLEOTIDE SEQUENCE</scope>
</reference>
<dbReference type="OrthoDB" id="6077919at2759"/>
<dbReference type="GO" id="GO:0008270">
    <property type="term" value="F:zinc ion binding"/>
    <property type="evidence" value="ECO:0007669"/>
    <property type="project" value="UniProtKB-UniRule"/>
</dbReference>
<dbReference type="Gene3D" id="3.40.1800.20">
    <property type="match status" value="1"/>
</dbReference>
<dbReference type="SMART" id="SM00868">
    <property type="entry name" value="zf-AD"/>
    <property type="match status" value="1"/>
</dbReference>
<dbReference type="InterPro" id="IPR012934">
    <property type="entry name" value="Znf_AD"/>
</dbReference>
<feature type="binding site" evidence="1">
    <location>
        <position position="10"/>
    </location>
    <ligand>
        <name>Zn(2+)</name>
        <dbReference type="ChEBI" id="CHEBI:29105"/>
    </ligand>
</feature>
<feature type="binding site" evidence="1">
    <location>
        <position position="57"/>
    </location>
    <ligand>
        <name>Zn(2+)</name>
        <dbReference type="ChEBI" id="CHEBI:29105"/>
    </ligand>
</feature>
<sequence>MHVYDLCRICLTEDINTSTMQPLFEPDNDTCGEIVQRIEVCGGIVLKAHEEFPKMICTPCLEKLNVSYKFRSMCQASEHALLDAIVKSEMKAEPLDYEVTQIESKNEVDNDDDMFFDMHTEFIDAQEVHLEDITETVEEEVLESDMEPNTESAEEFIEYTDSEYFDEEVPKPDMKKPLATTFLKKETTTNENSVRKRGRPKSKHEGMTLKSELPSGKKSNRGRKKKDEQIPRV</sequence>
<proteinExistence type="evidence at transcript level"/>
<dbReference type="AlphaFoldDB" id="W8C1L4"/>
<keyword evidence="1" id="KW-0479">Metal-binding</keyword>
<keyword evidence="1" id="KW-0862">Zinc</keyword>
<feature type="binding site" evidence="1">
    <location>
        <position position="60"/>
    </location>
    <ligand>
        <name>Zn(2+)</name>
        <dbReference type="ChEBI" id="CHEBI:29105"/>
    </ligand>
</feature>
<keyword evidence="1" id="KW-0863">Zinc-finger</keyword>
<name>W8C1L4_CERCA</name>
<evidence type="ECO:0000256" key="2">
    <source>
        <dbReference type="SAM" id="MobiDB-lite"/>
    </source>
</evidence>
<feature type="region of interest" description="Disordered" evidence="2">
    <location>
        <begin position="163"/>
        <end position="233"/>
    </location>
</feature>
<evidence type="ECO:0000259" key="3">
    <source>
        <dbReference type="PROSITE" id="PS51915"/>
    </source>
</evidence>
<feature type="domain" description="ZAD" evidence="3">
    <location>
        <begin position="5"/>
        <end position="84"/>
    </location>
</feature>
<dbReference type="PROSITE" id="PS51915">
    <property type="entry name" value="ZAD"/>
    <property type="match status" value="1"/>
</dbReference>
<dbReference type="EMBL" id="GAMC01003502">
    <property type="protein sequence ID" value="JAC03054.1"/>
    <property type="molecule type" value="mRNA"/>
</dbReference>
<accession>W8C1L4</accession>